<evidence type="ECO:0000256" key="8">
    <source>
        <dbReference type="ARBA" id="ARBA00022967"/>
    </source>
</evidence>
<dbReference type="GO" id="GO:0031966">
    <property type="term" value="C:mitochondrial membrane"/>
    <property type="evidence" value="ECO:0007669"/>
    <property type="project" value="UniProtKB-SubCell"/>
</dbReference>
<keyword evidence="10 16" id="KW-1133">Transmembrane helix</keyword>
<dbReference type="EMBL" id="MG882218">
    <property type="protein sequence ID" value="AVN68152.1"/>
    <property type="molecule type" value="Genomic_DNA"/>
</dbReference>
<evidence type="ECO:0000256" key="3">
    <source>
        <dbReference type="ARBA" id="ARBA00012944"/>
    </source>
</evidence>
<comment type="catalytic activity">
    <reaction evidence="15">
        <text>a ubiquinone + NADH + 5 H(+)(in) = a ubiquinol + NAD(+) + 4 H(+)(out)</text>
        <dbReference type="Rhea" id="RHEA:29091"/>
        <dbReference type="Rhea" id="RHEA-COMP:9565"/>
        <dbReference type="Rhea" id="RHEA-COMP:9566"/>
        <dbReference type="ChEBI" id="CHEBI:15378"/>
        <dbReference type="ChEBI" id="CHEBI:16389"/>
        <dbReference type="ChEBI" id="CHEBI:17976"/>
        <dbReference type="ChEBI" id="CHEBI:57540"/>
        <dbReference type="ChEBI" id="CHEBI:57945"/>
        <dbReference type="EC" id="7.1.1.2"/>
    </reaction>
</comment>
<dbReference type="PANTHER" id="PTHR11435:SF1">
    <property type="entry name" value="NADH-UBIQUINONE OXIDOREDUCTASE CHAIN 6"/>
    <property type="match status" value="1"/>
</dbReference>
<evidence type="ECO:0000256" key="9">
    <source>
        <dbReference type="ARBA" id="ARBA00022982"/>
    </source>
</evidence>
<evidence type="ECO:0000256" key="12">
    <source>
        <dbReference type="ARBA" id="ARBA00023128"/>
    </source>
</evidence>
<geneLocation type="mitochondrion" evidence="17"/>
<evidence type="ECO:0000256" key="11">
    <source>
        <dbReference type="ARBA" id="ARBA00023027"/>
    </source>
</evidence>
<feature type="transmembrane region" description="Helical" evidence="16">
    <location>
        <begin position="133"/>
        <end position="156"/>
    </location>
</feature>
<feature type="transmembrane region" description="Helical" evidence="16">
    <location>
        <begin position="82"/>
        <end position="98"/>
    </location>
</feature>
<keyword evidence="6" id="KW-0679">Respiratory chain</keyword>
<evidence type="ECO:0000256" key="13">
    <source>
        <dbReference type="ARBA" id="ARBA00023136"/>
    </source>
</evidence>
<evidence type="ECO:0000256" key="7">
    <source>
        <dbReference type="ARBA" id="ARBA00022692"/>
    </source>
</evidence>
<reference evidence="17" key="1">
    <citation type="journal article" date="2018" name="Mol. Biol. Evol.">
        <title>Transoceanic dispersal and plate tectonics shaped global cockroach distributions: evidence from mitochondrial phylogenomics.</title>
        <authorList>
            <person name="Bourguignon T."/>
            <person name="Qian T."/>
            <person name="Ho S.Y.W."/>
            <person name="Juna F."/>
            <person name="Wang Z."/>
            <person name="Arab D.A."/>
            <person name="Cameron S.L."/>
            <person name="Walker J."/>
            <person name="Rentz D."/>
            <person name="Evans T.A."/>
            <person name="Lo N."/>
        </authorList>
    </citation>
    <scope>NUCLEOTIDE SEQUENCE</scope>
</reference>
<dbReference type="GO" id="GO:0008137">
    <property type="term" value="F:NADH dehydrogenase (ubiquinone) activity"/>
    <property type="evidence" value="ECO:0007669"/>
    <property type="project" value="UniProtKB-EC"/>
</dbReference>
<name>A0A2P1H9F4_9NEOP</name>
<keyword evidence="11" id="KW-0520">NAD</keyword>
<evidence type="ECO:0000256" key="1">
    <source>
        <dbReference type="ARBA" id="ARBA00004225"/>
    </source>
</evidence>
<feature type="transmembrane region" description="Helical" evidence="16">
    <location>
        <begin position="47"/>
        <end position="70"/>
    </location>
</feature>
<gene>
    <name evidence="17" type="primary">nad6</name>
</gene>
<sequence length="164" mass="19147">MTTFMMISSMLSIMFIYSNHPLIMGLILLMQTMMISMMSSMMSHTFWFSYILFLILVGGMLILFIYVTSIASNEMIYISTKTLPQMMMFTVLLTIFIYKNKSFLQNQESMTFTLMNNQLSMVNNKLYNYPTNIMTIILASYLFLTLITVIKITNIFKGPLRQMK</sequence>
<evidence type="ECO:0000256" key="4">
    <source>
        <dbReference type="ARBA" id="ARBA00021095"/>
    </source>
</evidence>
<evidence type="ECO:0000256" key="16">
    <source>
        <dbReference type="SAM" id="Phobius"/>
    </source>
</evidence>
<dbReference type="EC" id="7.1.1.2" evidence="3"/>
<evidence type="ECO:0000256" key="5">
    <source>
        <dbReference type="ARBA" id="ARBA00022448"/>
    </source>
</evidence>
<comment type="similarity">
    <text evidence="2">Belongs to the complex I subunit 6 family.</text>
</comment>
<dbReference type="InterPro" id="IPR050269">
    <property type="entry name" value="ComplexI_Subunit6"/>
</dbReference>
<accession>A0A2P1H9F4</accession>
<evidence type="ECO:0000313" key="17">
    <source>
        <dbReference type="EMBL" id="AVN68152.1"/>
    </source>
</evidence>
<keyword evidence="13 16" id="KW-0472">Membrane</keyword>
<keyword evidence="5" id="KW-0813">Transport</keyword>
<evidence type="ECO:0000256" key="6">
    <source>
        <dbReference type="ARBA" id="ARBA00022660"/>
    </source>
</evidence>
<dbReference type="AlphaFoldDB" id="A0A2P1H9F4"/>
<organism evidence="17">
    <name type="scientific">Megaloblatta sp. ECMD1</name>
    <dbReference type="NCBI Taxonomy" id="2093495"/>
    <lineage>
        <taxon>Eukaryota</taxon>
        <taxon>Metazoa</taxon>
        <taxon>Ecdysozoa</taxon>
        <taxon>Arthropoda</taxon>
        <taxon>Hexapoda</taxon>
        <taxon>Insecta</taxon>
        <taxon>Pterygota</taxon>
        <taxon>Neoptera</taxon>
        <taxon>Polyneoptera</taxon>
        <taxon>Dictyoptera</taxon>
        <taxon>Blattodea</taxon>
        <taxon>Blaberoidea</taxon>
        <taxon>Nyctiboridae</taxon>
        <taxon>Megaloblatta</taxon>
    </lineage>
</organism>
<keyword evidence="8" id="KW-1278">Translocase</keyword>
<dbReference type="PANTHER" id="PTHR11435">
    <property type="entry name" value="NADH UBIQUINONE OXIDOREDUCTASE SUBUNIT ND6"/>
    <property type="match status" value="1"/>
</dbReference>
<keyword evidence="12 17" id="KW-0496">Mitochondrion</keyword>
<evidence type="ECO:0000256" key="14">
    <source>
        <dbReference type="ARBA" id="ARBA00031019"/>
    </source>
</evidence>
<protein>
    <recommendedName>
        <fullName evidence="4">NADH-ubiquinone oxidoreductase chain 6</fullName>
        <ecNumber evidence="3">7.1.1.2</ecNumber>
    </recommendedName>
    <alternativeName>
        <fullName evidence="14">NADH dehydrogenase subunit 6</fullName>
    </alternativeName>
</protein>
<keyword evidence="7 16" id="KW-0812">Transmembrane</keyword>
<comment type="subcellular location">
    <subcellularLocation>
        <location evidence="1">Mitochondrion membrane</location>
        <topology evidence="1">Multi-pass membrane protein</topology>
    </subcellularLocation>
</comment>
<evidence type="ECO:0000256" key="10">
    <source>
        <dbReference type="ARBA" id="ARBA00022989"/>
    </source>
</evidence>
<proteinExistence type="inferred from homology"/>
<evidence type="ECO:0000256" key="15">
    <source>
        <dbReference type="ARBA" id="ARBA00049551"/>
    </source>
</evidence>
<keyword evidence="9" id="KW-0249">Electron transport</keyword>
<evidence type="ECO:0000256" key="2">
    <source>
        <dbReference type="ARBA" id="ARBA00005698"/>
    </source>
</evidence>
<feature type="transmembrane region" description="Helical" evidence="16">
    <location>
        <begin position="21"/>
        <end position="41"/>
    </location>
</feature>